<keyword evidence="3 5" id="KW-0808">Transferase</keyword>
<organism evidence="5 6">
    <name type="scientific">Methanoliparum thermophilum</name>
    <dbReference type="NCBI Taxonomy" id="2491083"/>
    <lineage>
        <taxon>Archaea</taxon>
        <taxon>Methanobacteriati</taxon>
        <taxon>Methanobacteriota</taxon>
        <taxon>Candidatus Methanoliparia</taxon>
        <taxon>Candidatus Methanoliparales</taxon>
        <taxon>Candidatus Methanoliparaceae</taxon>
        <taxon>Candidatus Methanoliparum</taxon>
    </lineage>
</organism>
<sequence>MRPDHGGKALGIIDKENEKLENIIEFSANINPLSMDFKKIIIKSIDRIKYYPDDNYTKLKSSISLFHDSVIPSENITIGTGSIEIIKNFSHAVLEKGDKILIFQPTFMEYEYFGKIFGANPIFVEYNKLIRESNLIDIKKNNIKVIFLCNPNNPTGTLIKKDKVNLILDFCNKEGSYLFIDEAFIELSQPEESLVKDAVKDERLFVLRSLTKCFSIPGLRVGYGIGSRSLIDKIDAVRIPWNVGCIESEVASYLLKNGKTFLEESRRFIKSEREWLEKELSNLGLKTIKSDSNFLMINIEPLNVKSSELTAKLAKKGIIVRDCSTFRFTGDSYIRVAIRNRKDNKRLIYSIKEIR</sequence>
<protein>
    <recommendedName>
        <fullName evidence="3">Aminotransferase</fullName>
        <ecNumber evidence="3">2.6.1.-</ecNumber>
    </recommendedName>
</protein>
<dbReference type="Proteomes" id="UP000317158">
    <property type="component" value="Unassembled WGS sequence"/>
</dbReference>
<name>A0A520KU36_METT2</name>
<dbReference type="SUPFAM" id="SSF53383">
    <property type="entry name" value="PLP-dependent transferases"/>
    <property type="match status" value="1"/>
</dbReference>
<evidence type="ECO:0000313" key="6">
    <source>
        <dbReference type="Proteomes" id="UP000317158"/>
    </source>
</evidence>
<dbReference type="PROSITE" id="PS00105">
    <property type="entry name" value="AA_TRANSFER_CLASS_1"/>
    <property type="match status" value="1"/>
</dbReference>
<dbReference type="Gene3D" id="3.90.1150.10">
    <property type="entry name" value="Aspartate Aminotransferase, domain 1"/>
    <property type="match status" value="1"/>
</dbReference>
<feature type="domain" description="Aminotransferase class I/classII large" evidence="4">
    <location>
        <begin position="42"/>
        <end position="350"/>
    </location>
</feature>
<dbReference type="Gene3D" id="3.40.640.10">
    <property type="entry name" value="Type I PLP-dependent aspartate aminotransferase-like (Major domain)"/>
    <property type="match status" value="1"/>
</dbReference>
<dbReference type="Pfam" id="PF00155">
    <property type="entry name" value="Aminotran_1_2"/>
    <property type="match status" value="1"/>
</dbReference>
<dbReference type="PANTHER" id="PTHR42885">
    <property type="entry name" value="HISTIDINOL-PHOSPHATE AMINOTRANSFERASE-RELATED"/>
    <property type="match status" value="1"/>
</dbReference>
<evidence type="ECO:0000313" key="5">
    <source>
        <dbReference type="EMBL" id="RZN65632.1"/>
    </source>
</evidence>
<dbReference type="GO" id="GO:0008483">
    <property type="term" value="F:transaminase activity"/>
    <property type="evidence" value="ECO:0007669"/>
    <property type="project" value="UniProtKB-KW"/>
</dbReference>
<dbReference type="InterPro" id="IPR004838">
    <property type="entry name" value="NHTrfase_class1_PyrdxlP-BS"/>
</dbReference>
<dbReference type="InterPro" id="IPR015424">
    <property type="entry name" value="PyrdxlP-dep_Trfase"/>
</dbReference>
<evidence type="ECO:0000256" key="2">
    <source>
        <dbReference type="ARBA" id="ARBA00022898"/>
    </source>
</evidence>
<proteinExistence type="inferred from homology"/>
<dbReference type="CDD" id="cd00609">
    <property type="entry name" value="AAT_like"/>
    <property type="match status" value="1"/>
</dbReference>
<reference evidence="5 6" key="1">
    <citation type="journal article" date="2019" name="Nat. Microbiol.">
        <title>Wide diversity of methane and short-chain alkane metabolisms in uncultured archaea.</title>
        <authorList>
            <person name="Borrel G."/>
            <person name="Adam P.S."/>
            <person name="McKay L.J."/>
            <person name="Chen L.X."/>
            <person name="Sierra-Garcia I.N."/>
            <person name="Sieber C.M."/>
            <person name="Letourneur Q."/>
            <person name="Ghozlane A."/>
            <person name="Andersen G.L."/>
            <person name="Li W.J."/>
            <person name="Hallam S.J."/>
            <person name="Muyzer G."/>
            <person name="de Oliveira V.M."/>
            <person name="Inskeep W.P."/>
            <person name="Banfield J.F."/>
            <person name="Gribaldo S."/>
        </authorList>
    </citation>
    <scope>NUCLEOTIDE SEQUENCE [LARGE SCALE GENOMIC DNA]</scope>
    <source>
        <strain evidence="5">NM1a</strain>
    </source>
</reference>
<dbReference type="EMBL" id="RXIF01000001">
    <property type="protein sequence ID" value="RZN65632.1"/>
    <property type="molecule type" value="Genomic_DNA"/>
</dbReference>
<dbReference type="InterPro" id="IPR015422">
    <property type="entry name" value="PyrdxlP-dep_Trfase_small"/>
</dbReference>
<evidence type="ECO:0000256" key="1">
    <source>
        <dbReference type="ARBA" id="ARBA00001933"/>
    </source>
</evidence>
<evidence type="ECO:0000259" key="4">
    <source>
        <dbReference type="Pfam" id="PF00155"/>
    </source>
</evidence>
<comment type="similarity">
    <text evidence="3">Belongs to the class-I pyridoxal-phosphate-dependent aminotransferase family.</text>
</comment>
<gene>
    <name evidence="5" type="ORF">EF806_00145</name>
</gene>
<keyword evidence="2" id="KW-0663">Pyridoxal phosphate</keyword>
<dbReference type="PANTHER" id="PTHR42885:SF1">
    <property type="entry name" value="THREONINE-PHOSPHATE DECARBOXYLASE"/>
    <property type="match status" value="1"/>
</dbReference>
<evidence type="ECO:0000256" key="3">
    <source>
        <dbReference type="RuleBase" id="RU000481"/>
    </source>
</evidence>
<keyword evidence="3 5" id="KW-0032">Aminotransferase</keyword>
<comment type="caution">
    <text evidence="5">The sequence shown here is derived from an EMBL/GenBank/DDBJ whole genome shotgun (WGS) entry which is preliminary data.</text>
</comment>
<dbReference type="InterPro" id="IPR015421">
    <property type="entry name" value="PyrdxlP-dep_Trfase_major"/>
</dbReference>
<accession>A0A520KU36</accession>
<dbReference type="EC" id="2.6.1.-" evidence="3"/>
<dbReference type="InterPro" id="IPR004839">
    <property type="entry name" value="Aminotransferase_I/II_large"/>
</dbReference>
<dbReference type="AlphaFoldDB" id="A0A520KU36"/>
<dbReference type="GO" id="GO:0030170">
    <property type="term" value="F:pyridoxal phosphate binding"/>
    <property type="evidence" value="ECO:0007669"/>
    <property type="project" value="InterPro"/>
</dbReference>
<comment type="cofactor">
    <cofactor evidence="1 3">
        <name>pyridoxal 5'-phosphate</name>
        <dbReference type="ChEBI" id="CHEBI:597326"/>
    </cofactor>
</comment>